<dbReference type="PANTHER" id="PTHR35867:SF1">
    <property type="entry name" value="PROTEIN RSEC"/>
    <property type="match status" value="1"/>
</dbReference>
<dbReference type="PANTHER" id="PTHR35867">
    <property type="entry name" value="PROTEIN RSEC"/>
    <property type="match status" value="1"/>
</dbReference>
<evidence type="ECO:0000256" key="1">
    <source>
        <dbReference type="SAM" id="Phobius"/>
    </source>
</evidence>
<protein>
    <recommendedName>
        <fullName evidence="4">Fis family transcriptional regulator</fullName>
    </recommendedName>
</protein>
<feature type="transmembrane region" description="Helical" evidence="1">
    <location>
        <begin position="75"/>
        <end position="95"/>
    </location>
</feature>
<evidence type="ECO:0000313" key="2">
    <source>
        <dbReference type="EMBL" id="OOP56923.1"/>
    </source>
</evidence>
<gene>
    <name evidence="2" type="ORF">AYP45_06300</name>
</gene>
<organism evidence="2 3">
    <name type="scientific">Candidatus Brocadia carolinensis</name>
    <dbReference type="NCBI Taxonomy" id="1004156"/>
    <lineage>
        <taxon>Bacteria</taxon>
        <taxon>Pseudomonadati</taxon>
        <taxon>Planctomycetota</taxon>
        <taxon>Candidatus Brocadiia</taxon>
        <taxon>Candidatus Brocadiales</taxon>
        <taxon>Candidatus Brocadiaceae</taxon>
        <taxon>Candidatus Brocadia</taxon>
    </lineage>
</organism>
<reference evidence="2 3" key="1">
    <citation type="journal article" date="2017" name="Water Res.">
        <title>Discovery and metagenomic analysis of an anammox bacterial enrichment related to Candidatus "Brocadia caroliniensis" in a full-scale glycerol-fed nitritation-denitritation separate centrate treatment process.</title>
        <authorList>
            <person name="Park H."/>
            <person name="Brotto A.C."/>
            <person name="van Loosdrecht M.C."/>
            <person name="Chandran K."/>
        </authorList>
    </citation>
    <scope>NUCLEOTIDE SEQUENCE [LARGE SCALE GENOMIC DNA]</scope>
    <source>
        <strain evidence="2">26THWARD</strain>
    </source>
</reference>
<keyword evidence="1" id="KW-0472">Membrane</keyword>
<dbReference type="Proteomes" id="UP000189681">
    <property type="component" value="Unassembled WGS sequence"/>
</dbReference>
<evidence type="ECO:0008006" key="4">
    <source>
        <dbReference type="Google" id="ProtNLM"/>
    </source>
</evidence>
<dbReference type="EMBL" id="AYTS01000056">
    <property type="protein sequence ID" value="OOP56923.1"/>
    <property type="molecule type" value="Genomic_DNA"/>
</dbReference>
<dbReference type="AlphaFoldDB" id="A0A1V4AUY0"/>
<comment type="caution">
    <text evidence="2">The sequence shown here is derived from an EMBL/GenBank/DDBJ whole genome shotgun (WGS) entry which is preliminary data.</text>
</comment>
<dbReference type="STRING" id="1004156.AYP45_06300"/>
<accession>A0A1V4AUY0</accession>
<dbReference type="InterPro" id="IPR007359">
    <property type="entry name" value="SigmaE_reg_RseC_MucC"/>
</dbReference>
<keyword evidence="1" id="KW-1133">Transmembrane helix</keyword>
<evidence type="ECO:0000313" key="3">
    <source>
        <dbReference type="Proteomes" id="UP000189681"/>
    </source>
</evidence>
<proteinExistence type="predicted"/>
<dbReference type="Pfam" id="PF04246">
    <property type="entry name" value="RseC_MucC"/>
    <property type="match status" value="1"/>
</dbReference>
<feature type="transmembrane region" description="Helical" evidence="1">
    <location>
        <begin position="107"/>
        <end position="127"/>
    </location>
</feature>
<keyword evidence="1" id="KW-0812">Transmembrane</keyword>
<name>A0A1V4AUY0_9BACT</name>
<sequence>MFKQKSIVEKGVIRYINNNYATVEVVRQNSQECKSCSSCGGAENKPKLFEVKAFPGLEVGELVMLQGIEHSPYKGIILVLFLPLISLIIGSLIGREICFIYPNSQDVRMIGCGFIFFLLSILAVSIYEKTRGNQKQIRRKIISIDTQDNVNLRPG</sequence>